<sequence>DTGAPAKKPIYQTKKGKSTNRNHNGAAAVKIDENVEVKETTADLDSKELEKVEEVESVQMEDKVELPEAVEEDAVEEDDDEDEWDAKSWDDVNLNKRGAFADEEVDSEPERIVKKEIKNVPAKNAGATNKTVSKPVAEETEDRKQAKVVVEDKKEKHDPQQSAVPPKPSEGNLRSPICCIMGHVDTGKTKLLDCIRGTNVQEGEAGGITQQIGATYFPAENIRERTKELKADATLKVPGLLVIDTPGHESFNNLRSRGSGLCDIAILVVDIMHGLEPQTIESLNLLKMRNTEFIIALNKVDRLYGWKVCRNAPIRKAMLQQSKDVQNEFNMRLTQVVYKHFF</sequence>
<dbReference type="SUPFAM" id="SSF52540">
    <property type="entry name" value="P-loop containing nucleoside triphosphate hydrolases"/>
    <property type="match status" value="1"/>
</dbReference>
<dbReference type="GO" id="GO:0005739">
    <property type="term" value="C:mitochondrion"/>
    <property type="evidence" value="ECO:0007669"/>
    <property type="project" value="TreeGrafter"/>
</dbReference>
<name>A0A392MCA6_9FABA</name>
<dbReference type="PRINTS" id="PR00315">
    <property type="entry name" value="ELONGATNFCT"/>
</dbReference>
<dbReference type="EMBL" id="LXQA010007882">
    <property type="protein sequence ID" value="MCH85086.1"/>
    <property type="molecule type" value="Genomic_DNA"/>
</dbReference>
<organism evidence="8 9">
    <name type="scientific">Trifolium medium</name>
    <dbReference type="NCBI Taxonomy" id="97028"/>
    <lineage>
        <taxon>Eukaryota</taxon>
        <taxon>Viridiplantae</taxon>
        <taxon>Streptophyta</taxon>
        <taxon>Embryophyta</taxon>
        <taxon>Tracheophyta</taxon>
        <taxon>Spermatophyta</taxon>
        <taxon>Magnoliopsida</taxon>
        <taxon>eudicotyledons</taxon>
        <taxon>Gunneridae</taxon>
        <taxon>Pentapetalae</taxon>
        <taxon>rosids</taxon>
        <taxon>fabids</taxon>
        <taxon>Fabales</taxon>
        <taxon>Fabaceae</taxon>
        <taxon>Papilionoideae</taxon>
        <taxon>50 kb inversion clade</taxon>
        <taxon>NPAAA clade</taxon>
        <taxon>Hologalegina</taxon>
        <taxon>IRL clade</taxon>
        <taxon>Trifolieae</taxon>
        <taxon>Trifolium</taxon>
    </lineage>
</organism>
<feature type="region of interest" description="Disordered" evidence="6">
    <location>
        <begin position="68"/>
        <end position="90"/>
    </location>
</feature>
<comment type="similarity">
    <text evidence="1">Belongs to the TRAFAC class translation factor GTPase superfamily. Classic translation factor GTPase family. IF-2 subfamily.</text>
</comment>
<reference evidence="8 9" key="1">
    <citation type="journal article" date="2018" name="Front. Plant Sci.">
        <title>Red Clover (Trifolium pratense) and Zigzag Clover (T. medium) - A Picture of Genomic Similarities and Differences.</title>
        <authorList>
            <person name="Dluhosova J."/>
            <person name="Istvanek J."/>
            <person name="Nedelnik J."/>
            <person name="Repkova J."/>
        </authorList>
    </citation>
    <scope>NUCLEOTIDE SEQUENCE [LARGE SCALE GENOMIC DNA]</scope>
    <source>
        <strain evidence="9">cv. 10/8</strain>
        <tissue evidence="8">Leaf</tissue>
    </source>
</reference>
<evidence type="ECO:0000259" key="7">
    <source>
        <dbReference type="PROSITE" id="PS51722"/>
    </source>
</evidence>
<accession>A0A392MCA6</accession>
<dbReference type="AlphaFoldDB" id="A0A392MCA6"/>
<feature type="domain" description="Tr-type G" evidence="7">
    <location>
        <begin position="173"/>
        <end position="342"/>
    </location>
</feature>
<keyword evidence="2 8" id="KW-0396">Initiation factor</keyword>
<dbReference type="PANTHER" id="PTHR43381:SF4">
    <property type="entry name" value="EUKARYOTIC TRANSLATION INITIATION FACTOR 5B"/>
    <property type="match status" value="1"/>
</dbReference>
<feature type="region of interest" description="Disordered" evidence="6">
    <location>
        <begin position="1"/>
        <end position="26"/>
    </location>
</feature>
<keyword evidence="9" id="KW-1185">Reference proteome</keyword>
<dbReference type="NCBIfam" id="TIGR00231">
    <property type="entry name" value="small_GTP"/>
    <property type="match status" value="1"/>
</dbReference>
<evidence type="ECO:0000256" key="4">
    <source>
        <dbReference type="ARBA" id="ARBA00022917"/>
    </source>
</evidence>
<keyword evidence="4" id="KW-0648">Protein biosynthesis</keyword>
<protein>
    <submittedName>
        <fullName evidence="8">Eukaryotic translation initiation factor 5B-like</fullName>
    </submittedName>
</protein>
<dbReference type="Proteomes" id="UP000265520">
    <property type="component" value="Unassembled WGS sequence"/>
</dbReference>
<feature type="region of interest" description="Disordered" evidence="6">
    <location>
        <begin position="124"/>
        <end position="174"/>
    </location>
</feature>
<dbReference type="InterPro" id="IPR000795">
    <property type="entry name" value="T_Tr_GTP-bd_dom"/>
</dbReference>
<dbReference type="Pfam" id="PF00009">
    <property type="entry name" value="GTP_EFTU"/>
    <property type="match status" value="1"/>
</dbReference>
<dbReference type="GO" id="GO:0003924">
    <property type="term" value="F:GTPase activity"/>
    <property type="evidence" value="ECO:0007669"/>
    <property type="project" value="InterPro"/>
</dbReference>
<dbReference type="CDD" id="cd01887">
    <property type="entry name" value="IF2_eIF5B"/>
    <property type="match status" value="1"/>
</dbReference>
<keyword evidence="5" id="KW-0342">GTP-binding</keyword>
<dbReference type="InterPro" id="IPR015760">
    <property type="entry name" value="TIF_IF2"/>
</dbReference>
<feature type="compositionally biased region" description="Acidic residues" evidence="6">
    <location>
        <begin position="68"/>
        <end position="84"/>
    </location>
</feature>
<evidence type="ECO:0000256" key="3">
    <source>
        <dbReference type="ARBA" id="ARBA00022741"/>
    </source>
</evidence>
<comment type="caution">
    <text evidence="8">The sequence shown here is derived from an EMBL/GenBank/DDBJ whole genome shotgun (WGS) entry which is preliminary data.</text>
</comment>
<dbReference type="GO" id="GO:0003743">
    <property type="term" value="F:translation initiation factor activity"/>
    <property type="evidence" value="ECO:0007669"/>
    <property type="project" value="UniProtKB-KW"/>
</dbReference>
<evidence type="ECO:0000256" key="1">
    <source>
        <dbReference type="ARBA" id="ARBA00007733"/>
    </source>
</evidence>
<evidence type="ECO:0000256" key="2">
    <source>
        <dbReference type="ARBA" id="ARBA00022540"/>
    </source>
</evidence>
<evidence type="ECO:0000256" key="6">
    <source>
        <dbReference type="SAM" id="MobiDB-lite"/>
    </source>
</evidence>
<dbReference type="InterPro" id="IPR027417">
    <property type="entry name" value="P-loop_NTPase"/>
</dbReference>
<dbReference type="PROSITE" id="PS51722">
    <property type="entry name" value="G_TR_2"/>
    <property type="match status" value="1"/>
</dbReference>
<feature type="compositionally biased region" description="Basic and acidic residues" evidence="6">
    <location>
        <begin position="141"/>
        <end position="159"/>
    </location>
</feature>
<gene>
    <name evidence="8" type="ORF">A2U01_0005928</name>
</gene>
<evidence type="ECO:0000313" key="8">
    <source>
        <dbReference type="EMBL" id="MCH85086.1"/>
    </source>
</evidence>
<dbReference type="PANTHER" id="PTHR43381">
    <property type="entry name" value="TRANSLATION INITIATION FACTOR IF-2-RELATED"/>
    <property type="match status" value="1"/>
</dbReference>
<proteinExistence type="inferred from homology"/>
<dbReference type="InterPro" id="IPR005225">
    <property type="entry name" value="Small_GTP-bd"/>
</dbReference>
<evidence type="ECO:0000256" key="5">
    <source>
        <dbReference type="ARBA" id="ARBA00023134"/>
    </source>
</evidence>
<dbReference type="FunFam" id="3.40.50.300:FF:000112">
    <property type="entry name" value="Eukaryotic translation initiation factor 5B"/>
    <property type="match status" value="1"/>
</dbReference>
<keyword evidence="3" id="KW-0547">Nucleotide-binding</keyword>
<dbReference type="Gene3D" id="3.40.50.300">
    <property type="entry name" value="P-loop containing nucleotide triphosphate hydrolases"/>
    <property type="match status" value="1"/>
</dbReference>
<feature type="non-terminal residue" evidence="8">
    <location>
        <position position="1"/>
    </location>
</feature>
<evidence type="ECO:0000313" key="9">
    <source>
        <dbReference type="Proteomes" id="UP000265520"/>
    </source>
</evidence>
<dbReference type="GO" id="GO:0005525">
    <property type="term" value="F:GTP binding"/>
    <property type="evidence" value="ECO:0007669"/>
    <property type="project" value="UniProtKB-KW"/>
</dbReference>